<dbReference type="Pfam" id="PF02518">
    <property type="entry name" value="HATPase_c"/>
    <property type="match status" value="1"/>
</dbReference>
<dbReference type="InterPro" id="IPR036890">
    <property type="entry name" value="HATPase_C_sf"/>
</dbReference>
<keyword evidence="11" id="KW-0418">Kinase</keyword>
<dbReference type="GO" id="GO:0004673">
    <property type="term" value="F:protein histidine kinase activity"/>
    <property type="evidence" value="ECO:0007669"/>
    <property type="project" value="UniProtKB-EC"/>
</dbReference>
<dbReference type="InterPro" id="IPR005467">
    <property type="entry name" value="His_kinase_dom"/>
</dbReference>
<dbReference type="Pfam" id="PF07568">
    <property type="entry name" value="HisKA_2"/>
    <property type="match status" value="1"/>
</dbReference>
<dbReference type="GO" id="GO:0005886">
    <property type="term" value="C:plasma membrane"/>
    <property type="evidence" value="ECO:0007669"/>
    <property type="project" value="UniProtKB-SubCell"/>
</dbReference>
<feature type="domain" description="PAC" evidence="16">
    <location>
        <begin position="343"/>
        <end position="394"/>
    </location>
</feature>
<keyword evidence="8" id="KW-0812">Transmembrane</keyword>
<dbReference type="Gene3D" id="3.30.450.20">
    <property type="entry name" value="PAS domain"/>
    <property type="match status" value="5"/>
</dbReference>
<dbReference type="InterPro" id="IPR003594">
    <property type="entry name" value="HATPase_dom"/>
</dbReference>
<dbReference type="EMBL" id="JAJAQI010000001">
    <property type="protein sequence ID" value="MCB4820299.1"/>
    <property type="molecule type" value="Genomic_DNA"/>
</dbReference>
<evidence type="ECO:0000256" key="3">
    <source>
        <dbReference type="ARBA" id="ARBA00012438"/>
    </source>
</evidence>
<dbReference type="CDD" id="cd00130">
    <property type="entry name" value="PAS"/>
    <property type="match status" value="3"/>
</dbReference>
<keyword evidence="9" id="KW-0677">Repeat</keyword>
<feature type="domain" description="PAC" evidence="16">
    <location>
        <begin position="215"/>
        <end position="267"/>
    </location>
</feature>
<dbReference type="PROSITE" id="PS50112">
    <property type="entry name" value="PAS"/>
    <property type="match status" value="3"/>
</dbReference>
<evidence type="ECO:0000256" key="6">
    <source>
        <dbReference type="ARBA" id="ARBA00022553"/>
    </source>
</evidence>
<dbReference type="PRINTS" id="PR00344">
    <property type="entry name" value="BCTRLSENSOR"/>
</dbReference>
<dbReference type="Gene3D" id="2.10.70.100">
    <property type="match status" value="3"/>
</dbReference>
<dbReference type="InterPro" id="IPR004358">
    <property type="entry name" value="Sig_transdc_His_kin-like_C"/>
</dbReference>
<evidence type="ECO:0000256" key="10">
    <source>
        <dbReference type="ARBA" id="ARBA00022741"/>
    </source>
</evidence>
<evidence type="ECO:0000256" key="13">
    <source>
        <dbReference type="ARBA" id="ARBA00023136"/>
    </source>
</evidence>
<feature type="domain" description="Histidine kinase" evidence="14">
    <location>
        <begin position="663"/>
        <end position="852"/>
    </location>
</feature>
<dbReference type="SUPFAM" id="SSF55785">
    <property type="entry name" value="PYP-like sensor domain (PAS domain)"/>
    <property type="match status" value="5"/>
</dbReference>
<dbReference type="InterPro" id="IPR000700">
    <property type="entry name" value="PAS-assoc_C"/>
</dbReference>
<dbReference type="GO" id="GO:0000166">
    <property type="term" value="F:nucleotide binding"/>
    <property type="evidence" value="ECO:0007669"/>
    <property type="project" value="UniProtKB-KW"/>
</dbReference>
<evidence type="ECO:0000256" key="7">
    <source>
        <dbReference type="ARBA" id="ARBA00022679"/>
    </source>
</evidence>
<dbReference type="Gene3D" id="3.30.565.10">
    <property type="entry name" value="Histidine kinase-like ATPase, C-terminal domain"/>
    <property type="match status" value="1"/>
</dbReference>
<dbReference type="FunFam" id="2.10.70.100:FF:000001">
    <property type="entry name" value="Sensory transduction histidine kinase"/>
    <property type="match status" value="1"/>
</dbReference>
<evidence type="ECO:0000259" key="14">
    <source>
        <dbReference type="PROSITE" id="PS50109"/>
    </source>
</evidence>
<evidence type="ECO:0000256" key="12">
    <source>
        <dbReference type="ARBA" id="ARBA00022989"/>
    </source>
</evidence>
<protein>
    <recommendedName>
        <fullName evidence="3">histidine kinase</fullName>
        <ecNumber evidence="3">2.7.13.3</ecNumber>
    </recommendedName>
</protein>
<evidence type="ECO:0000256" key="1">
    <source>
        <dbReference type="ARBA" id="ARBA00000085"/>
    </source>
</evidence>
<keyword evidence="10" id="KW-0547">Nucleotide-binding</keyword>
<keyword evidence="18" id="KW-1185">Reference proteome</keyword>
<name>A0A9X1L688_9PROT</name>
<keyword evidence="4" id="KW-1003">Cell membrane</keyword>
<dbReference type="InterPro" id="IPR001610">
    <property type="entry name" value="PAC"/>
</dbReference>
<comment type="subcellular location">
    <subcellularLocation>
        <location evidence="2">Cell inner membrane</location>
        <topology evidence="2">Multi-pass membrane protein</topology>
    </subcellularLocation>
</comment>
<evidence type="ECO:0000256" key="11">
    <source>
        <dbReference type="ARBA" id="ARBA00022777"/>
    </source>
</evidence>
<evidence type="ECO:0000259" key="16">
    <source>
        <dbReference type="PROSITE" id="PS50113"/>
    </source>
</evidence>
<dbReference type="Proteomes" id="UP001139311">
    <property type="component" value="Unassembled WGS sequence"/>
</dbReference>
<dbReference type="InterPro" id="IPR011495">
    <property type="entry name" value="Sig_transdc_His_kin_sub2_dim/P"/>
</dbReference>
<reference evidence="17" key="1">
    <citation type="submission" date="2021-10" db="EMBL/GenBank/DDBJ databases">
        <title>Roseicella aerolatum sp. nov., isolated from aerosols of e-waste dismantling site.</title>
        <authorList>
            <person name="Qin T."/>
        </authorList>
    </citation>
    <scope>NUCLEOTIDE SEQUENCE</scope>
    <source>
        <strain evidence="17">GB24</strain>
    </source>
</reference>
<dbReference type="PANTHER" id="PTHR43304">
    <property type="entry name" value="PHYTOCHROME-LIKE PROTEIN CPH1"/>
    <property type="match status" value="1"/>
</dbReference>
<dbReference type="AlphaFoldDB" id="A0A9X1L688"/>
<evidence type="ECO:0000256" key="2">
    <source>
        <dbReference type="ARBA" id="ARBA00004429"/>
    </source>
</evidence>
<sequence length="864" mass="93182">MVAEAGDPAAVRLQAMLATAPMALAIATAPDWRIVQANPACRALAGAEPIGLPVAALIPGHGTAAGAAAVAEACRSGLALRGVPRRTGPDGAERFWDLDLQPLPQPEGAAPALLLTAREVTGHVLARRGAEAEAAALARHAEQMRLALGAARMFFWDWDLVTNTVTWSEGLEEACGLPPGGFGGTIAGFRALVHPEDAPRVEAELARAIAGEAAYDTEFRMHRADGGLRWVVARGTVLRDPAGRPVRMVGIDLDVTERKAREEALRASEERLRLAQEAAGCGLWEYHPASRAAVLSPAYCALYGLDEATAAGLDFEGWLALLHPEDRDRLRDATLAMAEAGMLDEEFRVLRADTGDVRWIHSRARRLQRTTGPVLIGINLDVTERRLAHEVLRESEAQLRLAEETAGFGIWDFDAATGAIRWSRQQYRLHGMDPARTPPPFPEWLEMVHEADRPALRQAARDGFRNGQGRYQLVFRIRRADDGAMRWFLSFGRVLEADAMGRPRRIMGVNLDVTAQREIRHDLQRTEALLRAIGECSADLIYAKDHEGRFLFANPPTLRVLGKPLDEVLGRSDAEWHHDPAQAEAVMANDRRILATGRAEVVEEVYDAAGLGTRVFRSAKAPLRDARGVVIGVVGVSSDITDLKHAETALRSALEDRELLVREADHRIKNSLQLVASLLRIQAGRMAEPAAAALHAAVARVLAISEAHRALYLGQDLRTVDLSRMLRDLVRLASGLAPSIALHCDLPDRLPLDAERAIPLGLLANELITNALRHAYPQGEPGTVRVVARPEAGTLVVVVTDDGVGLPGSGAPEGGLGTGLVQALSRQIGAAVETRSVPGAGTTVTLRVPLRPALDPARAPQGAA</sequence>
<proteinExistence type="predicted"/>
<evidence type="ECO:0000256" key="8">
    <source>
        <dbReference type="ARBA" id="ARBA00022692"/>
    </source>
</evidence>
<evidence type="ECO:0000256" key="4">
    <source>
        <dbReference type="ARBA" id="ARBA00022475"/>
    </source>
</evidence>
<dbReference type="Pfam" id="PF08447">
    <property type="entry name" value="PAS_3"/>
    <property type="match status" value="3"/>
</dbReference>
<feature type="domain" description="PAS" evidence="15">
    <location>
        <begin position="140"/>
        <end position="212"/>
    </location>
</feature>
<dbReference type="PANTHER" id="PTHR43304:SF1">
    <property type="entry name" value="PAC DOMAIN-CONTAINING PROTEIN"/>
    <property type="match status" value="1"/>
</dbReference>
<dbReference type="InterPro" id="IPR013656">
    <property type="entry name" value="PAS_4"/>
</dbReference>
<organism evidence="17 18">
    <name type="scientific">Roseicella aerolata</name>
    <dbReference type="NCBI Taxonomy" id="2883479"/>
    <lineage>
        <taxon>Bacteria</taxon>
        <taxon>Pseudomonadati</taxon>
        <taxon>Pseudomonadota</taxon>
        <taxon>Alphaproteobacteria</taxon>
        <taxon>Acetobacterales</taxon>
        <taxon>Roseomonadaceae</taxon>
        <taxon>Roseicella</taxon>
    </lineage>
</organism>
<dbReference type="PROSITE" id="PS50113">
    <property type="entry name" value="PAC"/>
    <property type="match status" value="4"/>
</dbReference>
<dbReference type="EC" id="2.7.13.3" evidence="3"/>
<dbReference type="InterPro" id="IPR000014">
    <property type="entry name" value="PAS"/>
</dbReference>
<dbReference type="InterPro" id="IPR035965">
    <property type="entry name" value="PAS-like_dom_sf"/>
</dbReference>
<evidence type="ECO:0000259" key="15">
    <source>
        <dbReference type="PROSITE" id="PS50112"/>
    </source>
</evidence>
<dbReference type="SMART" id="SM00086">
    <property type="entry name" value="PAC"/>
    <property type="match status" value="4"/>
</dbReference>
<keyword evidence="13" id="KW-0472">Membrane</keyword>
<dbReference type="SMART" id="SM00091">
    <property type="entry name" value="PAS"/>
    <property type="match status" value="5"/>
</dbReference>
<dbReference type="NCBIfam" id="TIGR00229">
    <property type="entry name" value="sensory_box"/>
    <property type="match status" value="3"/>
</dbReference>
<accession>A0A9X1L688</accession>
<evidence type="ECO:0000256" key="9">
    <source>
        <dbReference type="ARBA" id="ARBA00022737"/>
    </source>
</evidence>
<evidence type="ECO:0000256" key="5">
    <source>
        <dbReference type="ARBA" id="ARBA00022519"/>
    </source>
</evidence>
<keyword evidence="6" id="KW-0597">Phosphoprotein</keyword>
<gene>
    <name evidence="17" type="ORF">LHA35_00960</name>
</gene>
<dbReference type="RefSeq" id="WP_226603345.1">
    <property type="nucleotide sequence ID" value="NZ_JAJAQI010000001.1"/>
</dbReference>
<evidence type="ECO:0000313" key="17">
    <source>
        <dbReference type="EMBL" id="MCB4820299.1"/>
    </source>
</evidence>
<comment type="caution">
    <text evidence="17">The sequence shown here is derived from an EMBL/GenBank/DDBJ whole genome shotgun (WGS) entry which is preliminary data.</text>
</comment>
<evidence type="ECO:0000313" key="18">
    <source>
        <dbReference type="Proteomes" id="UP001139311"/>
    </source>
</evidence>
<dbReference type="Pfam" id="PF08448">
    <property type="entry name" value="PAS_4"/>
    <property type="match status" value="2"/>
</dbReference>
<keyword evidence="7" id="KW-0808">Transferase</keyword>
<feature type="domain" description="PAS" evidence="15">
    <location>
        <begin position="526"/>
        <end position="597"/>
    </location>
</feature>
<dbReference type="PROSITE" id="PS50109">
    <property type="entry name" value="HIS_KIN"/>
    <property type="match status" value="1"/>
</dbReference>
<feature type="domain" description="PAC" evidence="16">
    <location>
        <begin position="595"/>
        <end position="652"/>
    </location>
</feature>
<feature type="domain" description="PAS" evidence="15">
    <location>
        <begin position="268"/>
        <end position="341"/>
    </location>
</feature>
<dbReference type="SMART" id="SM00387">
    <property type="entry name" value="HATPase_c"/>
    <property type="match status" value="1"/>
</dbReference>
<dbReference type="InterPro" id="IPR052162">
    <property type="entry name" value="Sensor_kinase/Photoreceptor"/>
</dbReference>
<keyword evidence="5" id="KW-0997">Cell inner membrane</keyword>
<dbReference type="InterPro" id="IPR013655">
    <property type="entry name" value="PAS_fold_3"/>
</dbReference>
<comment type="catalytic activity">
    <reaction evidence="1">
        <text>ATP + protein L-histidine = ADP + protein N-phospho-L-histidine.</text>
        <dbReference type="EC" id="2.7.13.3"/>
    </reaction>
</comment>
<keyword evidence="12" id="KW-1133">Transmembrane helix</keyword>
<feature type="domain" description="PAC" evidence="16">
    <location>
        <begin position="471"/>
        <end position="525"/>
    </location>
</feature>
<dbReference type="SUPFAM" id="SSF55874">
    <property type="entry name" value="ATPase domain of HSP90 chaperone/DNA topoisomerase II/histidine kinase"/>
    <property type="match status" value="1"/>
</dbReference>